<dbReference type="Pfam" id="PF00390">
    <property type="entry name" value="malic"/>
    <property type="match status" value="1"/>
</dbReference>
<dbReference type="InterPro" id="IPR045213">
    <property type="entry name" value="Malic_NAD-bd_bact_type"/>
</dbReference>
<dbReference type="PRINTS" id="PR00072">
    <property type="entry name" value="MALOXRDTASE"/>
</dbReference>
<dbReference type="CDD" id="cd05311">
    <property type="entry name" value="NAD_bind_2_malic_enz"/>
    <property type="match status" value="1"/>
</dbReference>
<dbReference type="InterPro" id="IPR001891">
    <property type="entry name" value="Malic_OxRdtase"/>
</dbReference>
<dbReference type="Pfam" id="PF03949">
    <property type="entry name" value="Malic_M"/>
    <property type="match status" value="1"/>
</dbReference>
<feature type="domain" description="Malic enzyme N-terminal" evidence="8">
    <location>
        <begin position="18"/>
        <end position="151"/>
    </location>
</feature>
<dbReference type="SMART" id="SM00919">
    <property type="entry name" value="Malic_M"/>
    <property type="match status" value="1"/>
</dbReference>
<evidence type="ECO:0000256" key="3">
    <source>
        <dbReference type="ARBA" id="ARBA00008785"/>
    </source>
</evidence>
<accession>A0ABS7UVZ3</accession>
<keyword evidence="10" id="KW-1185">Reference proteome</keyword>
<dbReference type="InterPro" id="IPR012301">
    <property type="entry name" value="Malic_N_dom"/>
</dbReference>
<evidence type="ECO:0000313" key="9">
    <source>
        <dbReference type="EMBL" id="MBZ5752482.1"/>
    </source>
</evidence>
<keyword evidence="5" id="KW-0560">Oxidoreductase</keyword>
<gene>
    <name evidence="9" type="ORF">K9V48_20095</name>
</gene>
<evidence type="ECO:0000256" key="5">
    <source>
        <dbReference type="ARBA" id="ARBA00023002"/>
    </source>
</evidence>
<feature type="domain" description="Malic enzyme NAD-binding" evidence="7">
    <location>
        <begin position="163"/>
        <end position="386"/>
    </location>
</feature>
<dbReference type="Proteomes" id="UP001165287">
    <property type="component" value="Unassembled WGS sequence"/>
</dbReference>
<dbReference type="EMBL" id="JAIQUM010000057">
    <property type="protein sequence ID" value="MBZ5752482.1"/>
    <property type="molecule type" value="Genomic_DNA"/>
</dbReference>
<name>A0ABS7UVZ3_9BACI</name>
<dbReference type="SUPFAM" id="SSF51735">
    <property type="entry name" value="NAD(P)-binding Rossmann-fold domains"/>
    <property type="match status" value="1"/>
</dbReference>
<evidence type="ECO:0000259" key="8">
    <source>
        <dbReference type="SMART" id="SM01274"/>
    </source>
</evidence>
<evidence type="ECO:0000256" key="1">
    <source>
        <dbReference type="ARBA" id="ARBA00001936"/>
    </source>
</evidence>
<dbReference type="PANTHER" id="PTHR43237:SF4">
    <property type="entry name" value="NADP-DEPENDENT MALIC ENZYME"/>
    <property type="match status" value="1"/>
</dbReference>
<keyword evidence="4 6" id="KW-0479">Metal-binding</keyword>
<dbReference type="Gene3D" id="3.40.50.10380">
    <property type="entry name" value="Malic enzyme, N-terminal domain"/>
    <property type="match status" value="1"/>
</dbReference>
<dbReference type="SMART" id="SM01274">
    <property type="entry name" value="malic"/>
    <property type="match status" value="1"/>
</dbReference>
<evidence type="ECO:0000256" key="2">
    <source>
        <dbReference type="ARBA" id="ARBA00001946"/>
    </source>
</evidence>
<dbReference type="InterPro" id="IPR036291">
    <property type="entry name" value="NAD(P)-bd_dom_sf"/>
</dbReference>
<dbReference type="InterPro" id="IPR046346">
    <property type="entry name" value="Aminoacid_DH-like_N_sf"/>
</dbReference>
<comment type="caution">
    <text evidence="9">The sequence shown here is derived from an EMBL/GenBank/DDBJ whole genome shotgun (WGS) entry which is preliminary data.</text>
</comment>
<evidence type="ECO:0000256" key="6">
    <source>
        <dbReference type="RuleBase" id="RU003427"/>
    </source>
</evidence>
<dbReference type="PROSITE" id="PS00331">
    <property type="entry name" value="MALIC_ENZYMES"/>
    <property type="match status" value="1"/>
</dbReference>
<dbReference type="RefSeq" id="WP_224140939.1">
    <property type="nucleotide sequence ID" value="NZ_JAIQUM010000057.1"/>
</dbReference>
<dbReference type="InterPro" id="IPR012302">
    <property type="entry name" value="Malic_NAD-bd"/>
</dbReference>
<comment type="similarity">
    <text evidence="3 6">Belongs to the malic enzymes family.</text>
</comment>
<dbReference type="InterPro" id="IPR051674">
    <property type="entry name" value="Malate_Decarboxylase"/>
</dbReference>
<dbReference type="PANTHER" id="PTHR43237">
    <property type="entry name" value="NADP-DEPENDENT MALIC ENZYME"/>
    <property type="match status" value="1"/>
</dbReference>
<dbReference type="Gene3D" id="3.40.50.720">
    <property type="entry name" value="NAD(P)-binding Rossmann-like Domain"/>
    <property type="match status" value="1"/>
</dbReference>
<proteinExistence type="inferred from homology"/>
<evidence type="ECO:0000259" key="7">
    <source>
        <dbReference type="SMART" id="SM00919"/>
    </source>
</evidence>
<reference evidence="9" key="1">
    <citation type="submission" date="2024-05" db="EMBL/GenBank/DDBJ databases">
        <title>Metabacillus sp. nov., isolated from the rhizosphere soil of tomato plants.</title>
        <authorList>
            <person name="Ma R."/>
        </authorList>
    </citation>
    <scope>NUCLEOTIDE SEQUENCE</scope>
    <source>
        <strain evidence="9">DBTR6</strain>
    </source>
</reference>
<comment type="cofactor">
    <cofactor evidence="1">
        <name>Mn(2+)</name>
        <dbReference type="ChEBI" id="CHEBI:29035"/>
    </cofactor>
</comment>
<sequence length="405" mass="43053">MNETKIREKALQLHKQLTGKFEIVSKVEINSAYDLSLAYTPGVAESCKVIAENNEASYEQTARSNLVAVITDGTAVLGLGDIGPAAAMPVMEGKAVLFKQFAGVDAFPLCLDTKDADEIVQVVKALEPTFGGINLEDIAAPRCFEIEERLKKELNIPVFHDDQHGTAIVVLAALLNALRLVKKKAGKIKLVLNGAGSAGIAIAKLLLTSGLKDITLVSLEGILCPGEEWMNSRQAAIAEVTNLQKMRGTLEEAIEGADVFIGVSGPGALTGDMVQKMNKDAVVLALANPTPEIYPEEALAAGAAVVGTGRSDYPNQVNNVLAFPGIFRGALDVRATDITEEMKLAAAYAIAELVSDRELNAEYIIPNALDKRVASRVAEAVSEAAIKSGVAQTYRVSQKQLETIV</sequence>
<organism evidence="9 10">
    <name type="scientific">Metabacillus rhizolycopersici</name>
    <dbReference type="NCBI Taxonomy" id="2875709"/>
    <lineage>
        <taxon>Bacteria</taxon>
        <taxon>Bacillati</taxon>
        <taxon>Bacillota</taxon>
        <taxon>Bacilli</taxon>
        <taxon>Bacillales</taxon>
        <taxon>Bacillaceae</taxon>
        <taxon>Metabacillus</taxon>
    </lineage>
</organism>
<dbReference type="InterPro" id="IPR037062">
    <property type="entry name" value="Malic_N_dom_sf"/>
</dbReference>
<protein>
    <submittedName>
        <fullName evidence="9">NAD-dependent malic enzyme</fullName>
    </submittedName>
</protein>
<dbReference type="PIRSF" id="PIRSF000106">
    <property type="entry name" value="ME"/>
    <property type="match status" value="1"/>
</dbReference>
<dbReference type="InterPro" id="IPR015884">
    <property type="entry name" value="Malic_enzyme_CS"/>
</dbReference>
<comment type="cofactor">
    <cofactor evidence="2">
        <name>Mg(2+)</name>
        <dbReference type="ChEBI" id="CHEBI:18420"/>
    </cofactor>
</comment>
<evidence type="ECO:0000313" key="10">
    <source>
        <dbReference type="Proteomes" id="UP001165287"/>
    </source>
</evidence>
<evidence type="ECO:0000256" key="4">
    <source>
        <dbReference type="ARBA" id="ARBA00022723"/>
    </source>
</evidence>
<dbReference type="SUPFAM" id="SSF53223">
    <property type="entry name" value="Aminoacid dehydrogenase-like, N-terminal domain"/>
    <property type="match status" value="1"/>
</dbReference>